<sequence>METAGRADERKNSGLEELRRVSRKAHDAVDEAFSRFELTDRKSYGAFLTAHARALVVTEAYLGRYSASVPPWRPRAELLKQDLRDMGLPMPVSQRHVLSDCSGTAFGVLYVLEGSRLGGRILSGRVGEGLPRAYLSAVHQKGEWSAFLERLGQFLDESPVARRQAVTDGAVAAFALFRDSALLQFSD</sequence>
<dbReference type="EMBL" id="BJLY01000004">
    <property type="protein sequence ID" value="GEB04824.1"/>
    <property type="molecule type" value="Genomic_DNA"/>
</dbReference>
<dbReference type="InterPro" id="IPR016084">
    <property type="entry name" value="Haem_Oase-like_multi-hlx"/>
</dbReference>
<proteinExistence type="predicted"/>
<dbReference type="SUPFAM" id="SSF48613">
    <property type="entry name" value="Heme oxygenase-like"/>
    <property type="match status" value="1"/>
</dbReference>
<keyword evidence="2" id="KW-1185">Reference proteome</keyword>
<dbReference type="Gene3D" id="1.20.910.10">
    <property type="entry name" value="Heme oxygenase-like"/>
    <property type="match status" value="1"/>
</dbReference>
<evidence type="ECO:0000313" key="1">
    <source>
        <dbReference type="EMBL" id="GEB04824.1"/>
    </source>
</evidence>
<dbReference type="CDD" id="cd19166">
    <property type="entry name" value="HemeO-bac"/>
    <property type="match status" value="1"/>
</dbReference>
<gene>
    <name evidence="1" type="ORF">GRO01_24000</name>
</gene>
<dbReference type="STRING" id="586239.AD943_07360"/>
<evidence type="ECO:0008006" key="3">
    <source>
        <dbReference type="Google" id="ProtNLM"/>
    </source>
</evidence>
<protein>
    <recommendedName>
        <fullName evidence="3">Heme oxygenase</fullName>
    </recommendedName>
</protein>
<accession>A0A4Y3M7Y0</accession>
<dbReference type="AlphaFoldDB" id="A0A4Y3M7Y0"/>
<organism evidence="1 2">
    <name type="scientific">Gluconobacter roseus NBRC 3990</name>
    <dbReference type="NCBI Taxonomy" id="1307950"/>
    <lineage>
        <taxon>Bacteria</taxon>
        <taxon>Pseudomonadati</taxon>
        <taxon>Pseudomonadota</taxon>
        <taxon>Alphaproteobacteria</taxon>
        <taxon>Acetobacterales</taxon>
        <taxon>Acetobacteraceae</taxon>
        <taxon>Gluconobacter</taxon>
    </lineage>
</organism>
<dbReference type="Proteomes" id="UP000320772">
    <property type="component" value="Unassembled WGS sequence"/>
</dbReference>
<name>A0A4Y3M7Y0_9PROT</name>
<evidence type="ECO:0000313" key="2">
    <source>
        <dbReference type="Proteomes" id="UP000320772"/>
    </source>
</evidence>
<comment type="caution">
    <text evidence="1">The sequence shown here is derived from an EMBL/GenBank/DDBJ whole genome shotgun (WGS) entry which is preliminary data.</text>
</comment>
<dbReference type="RefSeq" id="WP_062509452.1">
    <property type="nucleotide sequence ID" value="NZ_BAQZ01000025.1"/>
</dbReference>
<reference evidence="1 2" key="1">
    <citation type="submission" date="2019-06" db="EMBL/GenBank/DDBJ databases">
        <title>Whole genome shotgun sequence of Gluconobacter roseus NBRC 3990.</title>
        <authorList>
            <person name="Hosoyama A."/>
            <person name="Uohara A."/>
            <person name="Ohji S."/>
            <person name="Ichikawa N."/>
        </authorList>
    </citation>
    <scope>NUCLEOTIDE SEQUENCE [LARGE SCALE GENOMIC DNA]</scope>
    <source>
        <strain evidence="1 2">NBRC 3990</strain>
    </source>
</reference>